<dbReference type="InterPro" id="IPR044534">
    <property type="entry name" value="TTL1-4"/>
</dbReference>
<keyword evidence="1" id="KW-0802">TPR repeat</keyword>
<dbReference type="InterPro" id="IPR011990">
    <property type="entry name" value="TPR-like_helical_dom_sf"/>
</dbReference>
<dbReference type="SUPFAM" id="SSF48452">
    <property type="entry name" value="TPR-like"/>
    <property type="match status" value="2"/>
</dbReference>
<keyword evidence="4" id="KW-1185">Reference proteome</keyword>
<feature type="compositionally biased region" description="Low complexity" evidence="2">
    <location>
        <begin position="38"/>
        <end position="56"/>
    </location>
</feature>
<sequence length="600" mass="65979">MAENPVEKRSRCGFLGVVFGRRGLWSKKCSTDNGSHRSAMSSSTASSATATANTANIQFTKSPGTELNQKKLQDHKVSPEPIPIQNQNQNQMQRPVSKPSPNQHPNNHQSGNNGNYQQSTNNPGPVQQQARKVPREAIGLSGELESMIIDNQKAKGSKGSMVRASSSNVMLFGNLGNLKQPGSAFSRDQTTAQNNGYGNAGGGYGARKTMEEERRISAAPNPVSNDQDQSGSLCRAISTRMDPETLKIMGNEDYKNGNFAEALALYDAAIAIDPKKAAYRSNKSAALTALGRILEAVFECREAIRMEPHYHRAHHRLANLYLRLGEVENSIYHFKHSGPEADQEDILKAKTVQTHLNKCTEAKRLRDWNTLIKETESTIASGADAAPQVYALQAEAFLKSYRHQEADDALSRCPVFDVEMSTKYYGPIGYAGFLVVWAQVHMSSGRFGEAVEAIQRANKLDGNNREVSMVLRRAQAVTAARSKGNDFFKAGRFQEASAAYGEGLDHDSRNSVLLCNRAACLSKMGQFDRAVEDSTTALTVRPGYAKARLRRADCNAKLGNWESAVKDYEILIKETPEDEEVTRGLSEAQKQLVNRRGRDS</sequence>
<evidence type="ECO:0008006" key="5">
    <source>
        <dbReference type="Google" id="ProtNLM"/>
    </source>
</evidence>
<dbReference type="InterPro" id="IPR019734">
    <property type="entry name" value="TPR_rpt"/>
</dbReference>
<protein>
    <recommendedName>
        <fullName evidence="5">Inactive TPR repeat-containing thioredoxin TTL3-like</fullName>
    </recommendedName>
</protein>
<evidence type="ECO:0000313" key="4">
    <source>
        <dbReference type="Proteomes" id="UP000836841"/>
    </source>
</evidence>
<evidence type="ECO:0000256" key="2">
    <source>
        <dbReference type="SAM" id="MobiDB-lite"/>
    </source>
</evidence>
<feature type="region of interest" description="Disordered" evidence="2">
    <location>
        <begin position="579"/>
        <end position="600"/>
    </location>
</feature>
<feature type="repeat" description="TPR" evidence="1">
    <location>
        <begin position="243"/>
        <end position="276"/>
    </location>
</feature>
<name>A0AAU9SSP5_THLAR</name>
<feature type="compositionally biased region" description="Polar residues" evidence="2">
    <location>
        <begin position="99"/>
        <end position="130"/>
    </location>
</feature>
<feature type="compositionally biased region" description="Polar residues" evidence="2">
    <location>
        <begin position="57"/>
        <end position="67"/>
    </location>
</feature>
<evidence type="ECO:0000313" key="3">
    <source>
        <dbReference type="EMBL" id="CAH2073307.1"/>
    </source>
</evidence>
<organism evidence="3 4">
    <name type="scientific">Thlaspi arvense</name>
    <name type="common">Field penny-cress</name>
    <dbReference type="NCBI Taxonomy" id="13288"/>
    <lineage>
        <taxon>Eukaryota</taxon>
        <taxon>Viridiplantae</taxon>
        <taxon>Streptophyta</taxon>
        <taxon>Embryophyta</taxon>
        <taxon>Tracheophyta</taxon>
        <taxon>Spermatophyta</taxon>
        <taxon>Magnoliopsida</taxon>
        <taxon>eudicotyledons</taxon>
        <taxon>Gunneridae</taxon>
        <taxon>Pentapetalae</taxon>
        <taxon>rosids</taxon>
        <taxon>malvids</taxon>
        <taxon>Brassicales</taxon>
        <taxon>Brassicaceae</taxon>
        <taxon>Thlaspideae</taxon>
        <taxon>Thlaspi</taxon>
    </lineage>
</organism>
<dbReference type="AlphaFoldDB" id="A0AAU9SSP5"/>
<evidence type="ECO:0000256" key="1">
    <source>
        <dbReference type="PROSITE-ProRule" id="PRU00339"/>
    </source>
</evidence>
<dbReference type="Proteomes" id="UP000836841">
    <property type="component" value="Chromosome 6"/>
</dbReference>
<reference evidence="3 4" key="1">
    <citation type="submission" date="2022-03" db="EMBL/GenBank/DDBJ databases">
        <authorList>
            <person name="Nunn A."/>
            <person name="Chopra R."/>
            <person name="Nunn A."/>
            <person name="Contreras Garrido A."/>
        </authorList>
    </citation>
    <scope>NUCLEOTIDE SEQUENCE [LARGE SCALE GENOMIC DNA]</scope>
</reference>
<feature type="region of interest" description="Disordered" evidence="2">
    <location>
        <begin position="29"/>
        <end position="132"/>
    </location>
</feature>
<dbReference type="EMBL" id="OU466862">
    <property type="protein sequence ID" value="CAH2073307.1"/>
    <property type="molecule type" value="Genomic_DNA"/>
</dbReference>
<dbReference type="PROSITE" id="PS50005">
    <property type="entry name" value="TPR"/>
    <property type="match status" value="1"/>
</dbReference>
<dbReference type="PANTHER" id="PTHR46050">
    <property type="entry name" value="TPR REPEAT-CONTAINING THIOREDOXIN"/>
    <property type="match status" value="1"/>
</dbReference>
<accession>A0AAU9SSP5</accession>
<dbReference type="PANTHER" id="PTHR46050:SF7">
    <property type="entry name" value="TETRATRICOPEPTIDE REPEAT (TPR)-LIKE SUPERFAMILY PROTEIN"/>
    <property type="match status" value="1"/>
</dbReference>
<dbReference type="Gene3D" id="1.25.40.10">
    <property type="entry name" value="Tetratricopeptide repeat domain"/>
    <property type="match status" value="1"/>
</dbReference>
<feature type="compositionally biased region" description="Basic and acidic residues" evidence="2">
    <location>
        <begin position="68"/>
        <end position="78"/>
    </location>
</feature>
<gene>
    <name evidence="3" type="ORF">TAV2_LOCUS20878</name>
</gene>
<proteinExistence type="predicted"/>
<dbReference type="GO" id="GO:0005737">
    <property type="term" value="C:cytoplasm"/>
    <property type="evidence" value="ECO:0007669"/>
    <property type="project" value="TreeGrafter"/>
</dbReference>
<dbReference type="Pfam" id="PF13432">
    <property type="entry name" value="TPR_16"/>
    <property type="match status" value="2"/>
</dbReference>
<feature type="region of interest" description="Disordered" evidence="2">
    <location>
        <begin position="182"/>
        <end position="212"/>
    </location>
</feature>
<dbReference type="SMART" id="SM00028">
    <property type="entry name" value="TPR"/>
    <property type="match status" value="7"/>
</dbReference>